<protein>
    <submittedName>
        <fullName evidence="2">Uncharacterized protein</fullName>
    </submittedName>
</protein>
<keyword evidence="1" id="KW-0812">Transmembrane</keyword>
<keyword evidence="3" id="KW-1185">Reference proteome</keyword>
<reference evidence="2" key="1">
    <citation type="journal article" date="2020" name="Stud. Mycol.">
        <title>101 Dothideomycetes genomes: a test case for predicting lifestyles and emergence of pathogens.</title>
        <authorList>
            <person name="Haridas S."/>
            <person name="Albert R."/>
            <person name="Binder M."/>
            <person name="Bloem J."/>
            <person name="Labutti K."/>
            <person name="Salamov A."/>
            <person name="Andreopoulos B."/>
            <person name="Baker S."/>
            <person name="Barry K."/>
            <person name="Bills G."/>
            <person name="Bluhm B."/>
            <person name="Cannon C."/>
            <person name="Castanera R."/>
            <person name="Culley D."/>
            <person name="Daum C."/>
            <person name="Ezra D."/>
            <person name="Gonzalez J."/>
            <person name="Henrissat B."/>
            <person name="Kuo A."/>
            <person name="Liang C."/>
            <person name="Lipzen A."/>
            <person name="Lutzoni F."/>
            <person name="Magnuson J."/>
            <person name="Mondo S."/>
            <person name="Nolan M."/>
            <person name="Ohm R."/>
            <person name="Pangilinan J."/>
            <person name="Park H.-J."/>
            <person name="Ramirez L."/>
            <person name="Alfaro M."/>
            <person name="Sun H."/>
            <person name="Tritt A."/>
            <person name="Yoshinaga Y."/>
            <person name="Zwiers L.-H."/>
            <person name="Turgeon B."/>
            <person name="Goodwin S."/>
            <person name="Spatafora J."/>
            <person name="Crous P."/>
            <person name="Grigoriev I."/>
        </authorList>
    </citation>
    <scope>NUCLEOTIDE SEQUENCE</scope>
    <source>
        <strain evidence="2">CBS 175.79</strain>
    </source>
</reference>
<sequence>MNMEVRWQRAMQKRVKREIWRLLETDKGRLTGRFLFAIDLVTRYCVRSLSGSLRMCLCVREVRYSPMWWWWWWWNISLLGTIYGWDGSLVRLAVLTLECRG</sequence>
<name>A0A6A5X8U6_9PLEO</name>
<accession>A0A6A5X8U6</accession>
<gene>
    <name evidence="2" type="ORF">BU24DRAFT_85255</name>
</gene>
<keyword evidence="1" id="KW-1133">Transmembrane helix</keyword>
<dbReference type="AlphaFoldDB" id="A0A6A5X8U6"/>
<dbReference type="EMBL" id="ML978079">
    <property type="protein sequence ID" value="KAF2009227.1"/>
    <property type="molecule type" value="Genomic_DNA"/>
</dbReference>
<evidence type="ECO:0000313" key="3">
    <source>
        <dbReference type="Proteomes" id="UP000799778"/>
    </source>
</evidence>
<evidence type="ECO:0000313" key="2">
    <source>
        <dbReference type="EMBL" id="KAF2009227.1"/>
    </source>
</evidence>
<dbReference type="Proteomes" id="UP000799778">
    <property type="component" value="Unassembled WGS sequence"/>
</dbReference>
<dbReference type="GeneID" id="54292107"/>
<keyword evidence="1" id="KW-0472">Membrane</keyword>
<proteinExistence type="predicted"/>
<evidence type="ECO:0000256" key="1">
    <source>
        <dbReference type="SAM" id="Phobius"/>
    </source>
</evidence>
<dbReference type="RefSeq" id="XP_033377566.1">
    <property type="nucleotide sequence ID" value="XM_033534710.1"/>
</dbReference>
<feature type="transmembrane region" description="Helical" evidence="1">
    <location>
        <begin position="67"/>
        <end position="85"/>
    </location>
</feature>
<organism evidence="2 3">
    <name type="scientific">Aaosphaeria arxii CBS 175.79</name>
    <dbReference type="NCBI Taxonomy" id="1450172"/>
    <lineage>
        <taxon>Eukaryota</taxon>
        <taxon>Fungi</taxon>
        <taxon>Dikarya</taxon>
        <taxon>Ascomycota</taxon>
        <taxon>Pezizomycotina</taxon>
        <taxon>Dothideomycetes</taxon>
        <taxon>Pleosporomycetidae</taxon>
        <taxon>Pleosporales</taxon>
        <taxon>Pleosporales incertae sedis</taxon>
        <taxon>Aaosphaeria</taxon>
    </lineage>
</organism>